<keyword evidence="4" id="KW-1015">Disulfide bond</keyword>
<keyword evidence="2 7" id="KW-0732">Signal</keyword>
<dbReference type="InterPro" id="IPR050208">
    <property type="entry name" value="MHC_class-I_related"/>
</dbReference>
<name>A0A9B0U0M0_CHRAS</name>
<keyword evidence="9" id="KW-1185">Reference proteome</keyword>
<dbReference type="GeneID" id="102820451"/>
<feature type="coiled-coil region" evidence="6">
    <location>
        <begin position="84"/>
        <end position="111"/>
    </location>
</feature>
<gene>
    <name evidence="10" type="primary">LOC102820451</name>
</gene>
<dbReference type="Gene3D" id="3.30.500.10">
    <property type="entry name" value="MHC class I-like antigen recognition-like"/>
    <property type="match status" value="1"/>
</dbReference>
<reference evidence="10" key="1">
    <citation type="submission" date="2025-08" db="UniProtKB">
        <authorList>
            <consortium name="RefSeq"/>
        </authorList>
    </citation>
    <scope>IDENTIFICATION</scope>
    <source>
        <tissue evidence="10">Spleen</tissue>
    </source>
</reference>
<feature type="domain" description="MHC class I-like antigen recognition-like" evidence="8">
    <location>
        <begin position="30"/>
        <end position="199"/>
    </location>
</feature>
<dbReference type="GO" id="GO:0005615">
    <property type="term" value="C:extracellular space"/>
    <property type="evidence" value="ECO:0007669"/>
    <property type="project" value="TreeGrafter"/>
</dbReference>
<dbReference type="GO" id="GO:0009897">
    <property type="term" value="C:external side of plasma membrane"/>
    <property type="evidence" value="ECO:0007669"/>
    <property type="project" value="TreeGrafter"/>
</dbReference>
<sequence>MERTPGTASTHVFLLLLLLPDWTSLTRADAHCLCYNFTVMFKSPPEQPWCKVQGQVDENTFLYCDCGTNKSINLSFLGKTVNATKEWEEQIKTLREVVKELRLKISDIKLENYTTTAPLTLQAKMCCQRTAGKRTGASWKFGFGGQTFLLFHSRSRNWTEVRPGARLMKEKWEKDRELNGFFKRLSEGDCNKWLRKFWDHWEKILEPTGK</sequence>
<keyword evidence="5" id="KW-0325">Glycoprotein</keyword>
<evidence type="ECO:0000313" key="10">
    <source>
        <dbReference type="RefSeq" id="XP_006872143.1"/>
    </source>
</evidence>
<dbReference type="GO" id="GO:0002486">
    <property type="term" value="P:antigen processing and presentation of endogenous peptide antigen via MHC class I via ER pathway, TAP-independent"/>
    <property type="evidence" value="ECO:0007669"/>
    <property type="project" value="TreeGrafter"/>
</dbReference>
<evidence type="ECO:0000256" key="1">
    <source>
        <dbReference type="ARBA" id="ARBA00004370"/>
    </source>
</evidence>
<dbReference type="Pfam" id="PF00129">
    <property type="entry name" value="MHC_I"/>
    <property type="match status" value="1"/>
</dbReference>
<dbReference type="InterPro" id="IPR011161">
    <property type="entry name" value="MHC_I-like_Ag-recog"/>
</dbReference>
<dbReference type="PANTHER" id="PTHR16675">
    <property type="entry name" value="MHC CLASS I-RELATED"/>
    <property type="match status" value="1"/>
</dbReference>
<dbReference type="FunFam" id="3.30.500.10:FF:000004">
    <property type="entry name" value="Retinoic acid early-inducible protein 1-beta"/>
    <property type="match status" value="1"/>
</dbReference>
<keyword evidence="3" id="KW-0472">Membrane</keyword>
<comment type="subcellular location">
    <subcellularLocation>
        <location evidence="1">Membrane</location>
    </subcellularLocation>
</comment>
<evidence type="ECO:0000256" key="6">
    <source>
        <dbReference type="SAM" id="Coils"/>
    </source>
</evidence>
<protein>
    <submittedName>
        <fullName evidence="10">NKG2D ligand 1-like</fullName>
    </submittedName>
</protein>
<proteinExistence type="predicted"/>
<dbReference type="GO" id="GO:0001916">
    <property type="term" value="P:positive regulation of T cell mediated cytotoxicity"/>
    <property type="evidence" value="ECO:0007669"/>
    <property type="project" value="TreeGrafter"/>
</dbReference>
<dbReference type="SUPFAM" id="SSF54452">
    <property type="entry name" value="MHC antigen-recognition domain"/>
    <property type="match status" value="1"/>
</dbReference>
<accession>A0A9B0U0M0</accession>
<dbReference type="GO" id="GO:0002476">
    <property type="term" value="P:antigen processing and presentation of endogenous peptide antigen via MHC class Ib"/>
    <property type="evidence" value="ECO:0007669"/>
    <property type="project" value="TreeGrafter"/>
</dbReference>
<evidence type="ECO:0000259" key="8">
    <source>
        <dbReference type="Pfam" id="PF00129"/>
    </source>
</evidence>
<dbReference type="GO" id="GO:0006955">
    <property type="term" value="P:immune response"/>
    <property type="evidence" value="ECO:0007669"/>
    <property type="project" value="TreeGrafter"/>
</dbReference>
<dbReference type="Proteomes" id="UP000504623">
    <property type="component" value="Unplaced"/>
</dbReference>
<evidence type="ECO:0000256" key="5">
    <source>
        <dbReference type="ARBA" id="ARBA00023180"/>
    </source>
</evidence>
<evidence type="ECO:0000256" key="3">
    <source>
        <dbReference type="ARBA" id="ARBA00023136"/>
    </source>
</evidence>
<evidence type="ECO:0000313" key="9">
    <source>
        <dbReference type="Proteomes" id="UP000504623"/>
    </source>
</evidence>
<dbReference type="AlphaFoldDB" id="A0A9B0U0M0"/>
<feature type="signal peptide" evidence="7">
    <location>
        <begin position="1"/>
        <end position="28"/>
    </location>
</feature>
<evidence type="ECO:0000256" key="2">
    <source>
        <dbReference type="ARBA" id="ARBA00022729"/>
    </source>
</evidence>
<evidence type="ECO:0000256" key="7">
    <source>
        <dbReference type="SAM" id="SignalP"/>
    </source>
</evidence>
<dbReference type="InterPro" id="IPR011162">
    <property type="entry name" value="MHC_I/II-like_Ag-recog"/>
</dbReference>
<dbReference type="PANTHER" id="PTHR16675:SF268">
    <property type="entry name" value="UL16-BINDING PROTEIN 1"/>
    <property type="match status" value="1"/>
</dbReference>
<keyword evidence="6" id="KW-0175">Coiled coil</keyword>
<feature type="chain" id="PRO_5039599831" evidence="7">
    <location>
        <begin position="29"/>
        <end position="210"/>
    </location>
</feature>
<organism evidence="9 10">
    <name type="scientific">Chrysochloris asiatica</name>
    <name type="common">Cape golden mole</name>
    <dbReference type="NCBI Taxonomy" id="185453"/>
    <lineage>
        <taxon>Eukaryota</taxon>
        <taxon>Metazoa</taxon>
        <taxon>Chordata</taxon>
        <taxon>Craniata</taxon>
        <taxon>Vertebrata</taxon>
        <taxon>Euteleostomi</taxon>
        <taxon>Mammalia</taxon>
        <taxon>Eutheria</taxon>
        <taxon>Afrotheria</taxon>
        <taxon>Chrysochloridae</taxon>
        <taxon>Chrysochlorinae</taxon>
        <taxon>Chrysochloris</taxon>
    </lineage>
</organism>
<dbReference type="OrthoDB" id="9836934at2759"/>
<dbReference type="InterPro" id="IPR037055">
    <property type="entry name" value="MHC_I-like_Ag-recog_sf"/>
</dbReference>
<dbReference type="RefSeq" id="XP_006872143.1">
    <property type="nucleotide sequence ID" value="XM_006872081.1"/>
</dbReference>
<evidence type="ECO:0000256" key="4">
    <source>
        <dbReference type="ARBA" id="ARBA00023157"/>
    </source>
</evidence>